<keyword evidence="5 6" id="KW-0472">Membrane</keyword>
<evidence type="ECO:0000256" key="1">
    <source>
        <dbReference type="ARBA" id="ARBA00004651"/>
    </source>
</evidence>
<feature type="transmembrane region" description="Helical" evidence="6">
    <location>
        <begin position="289"/>
        <end position="307"/>
    </location>
</feature>
<feature type="transmembrane region" description="Helical" evidence="6">
    <location>
        <begin position="84"/>
        <end position="100"/>
    </location>
</feature>
<reference evidence="7" key="1">
    <citation type="submission" date="2021-03" db="EMBL/GenBank/DDBJ databases">
        <authorList>
            <person name="Tran Van P."/>
        </authorList>
    </citation>
    <scope>NUCLEOTIDE SEQUENCE</scope>
</reference>
<name>A0ABN7NTI6_TIMPD</name>
<evidence type="ECO:0000256" key="5">
    <source>
        <dbReference type="ARBA" id="ARBA00023136"/>
    </source>
</evidence>
<keyword evidence="6" id="KW-0675">Receptor</keyword>
<dbReference type="InterPro" id="IPR013604">
    <property type="entry name" value="7TM_chemorcpt"/>
</dbReference>
<comment type="caution">
    <text evidence="7">The sequence shown here is derived from an EMBL/GenBank/DDBJ whole genome shotgun (WGS) entry which is preliminary data.</text>
</comment>
<keyword evidence="4 6" id="KW-1133">Transmembrane helix</keyword>
<proteinExistence type="inferred from homology"/>
<feature type="transmembrane region" description="Helical" evidence="6">
    <location>
        <begin position="20"/>
        <end position="39"/>
    </location>
</feature>
<keyword evidence="2 6" id="KW-1003">Cell membrane</keyword>
<accession>A0ABN7NTI6</accession>
<comment type="caution">
    <text evidence="6">Lacks conserved residue(s) required for the propagation of feature annotation.</text>
</comment>
<organism evidence="7 8">
    <name type="scientific">Timema podura</name>
    <name type="common">Walking stick</name>
    <dbReference type="NCBI Taxonomy" id="61482"/>
    <lineage>
        <taxon>Eukaryota</taxon>
        <taxon>Metazoa</taxon>
        <taxon>Ecdysozoa</taxon>
        <taxon>Arthropoda</taxon>
        <taxon>Hexapoda</taxon>
        <taxon>Insecta</taxon>
        <taxon>Pterygota</taxon>
        <taxon>Neoptera</taxon>
        <taxon>Polyneoptera</taxon>
        <taxon>Phasmatodea</taxon>
        <taxon>Timematodea</taxon>
        <taxon>Timematoidea</taxon>
        <taxon>Timematidae</taxon>
        <taxon>Timema</taxon>
    </lineage>
</organism>
<comment type="subcellular location">
    <subcellularLocation>
        <location evidence="1 6">Cell membrane</location>
        <topology evidence="1 6">Multi-pass membrane protein</topology>
    </subcellularLocation>
</comment>
<feature type="non-terminal residue" evidence="7">
    <location>
        <position position="498"/>
    </location>
</feature>
<gene>
    <name evidence="7" type="ORF">TPAB3V08_LOCUS5761</name>
</gene>
<evidence type="ECO:0000313" key="7">
    <source>
        <dbReference type="EMBL" id="CAG2058794.1"/>
    </source>
</evidence>
<comment type="similarity">
    <text evidence="6">Belongs to the insect chemoreceptor superfamily. Gustatory receptor (GR) family.</text>
</comment>
<feature type="transmembrane region" description="Helical" evidence="6">
    <location>
        <begin position="135"/>
        <end position="152"/>
    </location>
</feature>
<feature type="transmembrane region" description="Helical" evidence="6">
    <location>
        <begin position="258"/>
        <end position="277"/>
    </location>
</feature>
<keyword evidence="3 6" id="KW-0812">Transmembrane</keyword>
<evidence type="ECO:0000256" key="4">
    <source>
        <dbReference type="ARBA" id="ARBA00022989"/>
    </source>
</evidence>
<evidence type="ECO:0000313" key="8">
    <source>
        <dbReference type="Proteomes" id="UP001153148"/>
    </source>
</evidence>
<comment type="function">
    <text evidence="6">Gustatory receptor which mediates acceptance or avoidance behavior, depending on its substrates.</text>
</comment>
<keyword evidence="8" id="KW-1185">Reference proteome</keyword>
<dbReference type="Pfam" id="PF08395">
    <property type="entry name" value="7tm_7"/>
    <property type="match status" value="1"/>
</dbReference>
<evidence type="ECO:0000256" key="6">
    <source>
        <dbReference type="RuleBase" id="RU363108"/>
    </source>
</evidence>
<feature type="transmembrane region" description="Helical" evidence="6">
    <location>
        <begin position="51"/>
        <end position="72"/>
    </location>
</feature>
<sequence>MHIKARVYSILFGRSFYTSFQPLALVCKLVGPFPLINLFQNDVFLLRHRWLSAHVFVPIAMHSAALCISKFLEPAKWWSFITPYYYLPRSVIVILLSLYYDQFLPKLIVFIESFDVNITEIARGISFPNRSSGKMFWFSAGVIVIPYLFLSLDMDVTISCACKPRILLDVCNTLPLASRELYVIMFAFFCHNLTVRFRHFKSLLEYGVSTKAEVAFYGLETRYIRARRLEENLEAIRLYHTRLSQAVSLLNDCYGIRISFYFVTVTVEILFDLYMCFMSHKIGIPMKPIVFVIINLATFWLIAEYAGRLFDTNREILDHLKTIPVLPMNRDSQFQRSLSPKCPRRRPVNRLESDLKTSVPQTPRSFCDIVDANVMMVLVTNFIVMIQLSQLLKPITDKNYRRQCRGIVVKKEVRDKTHPQFLGKSMGNPHGLPRQQQPSVTRVLSTYSVCSAITTATQTRKTCFETFAERLTDRSRKHKLEEVSSAQHVVAAVFPLAQ</sequence>
<evidence type="ECO:0000256" key="3">
    <source>
        <dbReference type="ARBA" id="ARBA00022692"/>
    </source>
</evidence>
<keyword evidence="6" id="KW-0807">Transducer</keyword>
<evidence type="ECO:0000256" key="2">
    <source>
        <dbReference type="ARBA" id="ARBA00022475"/>
    </source>
</evidence>
<dbReference type="Proteomes" id="UP001153148">
    <property type="component" value="Unassembled WGS sequence"/>
</dbReference>
<protein>
    <recommendedName>
        <fullName evidence="6">Gustatory receptor</fullName>
    </recommendedName>
</protein>
<dbReference type="EMBL" id="CAJPIN010007992">
    <property type="protein sequence ID" value="CAG2058794.1"/>
    <property type="molecule type" value="Genomic_DNA"/>
</dbReference>